<keyword evidence="3" id="KW-1003">Cell membrane</keyword>
<keyword evidence="7" id="KW-0046">Antibiotic resistance</keyword>
<feature type="compositionally biased region" description="Basic and acidic residues" evidence="8">
    <location>
        <begin position="513"/>
        <end position="522"/>
    </location>
</feature>
<feature type="transmembrane region" description="Helical" evidence="9">
    <location>
        <begin position="459"/>
        <end position="484"/>
    </location>
</feature>
<evidence type="ECO:0000256" key="4">
    <source>
        <dbReference type="ARBA" id="ARBA00022692"/>
    </source>
</evidence>
<name>A7KH09_9ACTN</name>
<dbReference type="Gene3D" id="1.20.1720.10">
    <property type="entry name" value="Multidrug resistance protein D"/>
    <property type="match status" value="1"/>
</dbReference>
<dbReference type="Gene3D" id="1.20.1250.20">
    <property type="entry name" value="MFS general substrate transporter like domains"/>
    <property type="match status" value="1"/>
</dbReference>
<dbReference type="Pfam" id="PF07690">
    <property type="entry name" value="MFS_1"/>
    <property type="match status" value="1"/>
</dbReference>
<dbReference type="PROSITE" id="PS50850">
    <property type="entry name" value="MFS"/>
    <property type="match status" value="1"/>
</dbReference>
<evidence type="ECO:0000256" key="9">
    <source>
        <dbReference type="SAM" id="Phobius"/>
    </source>
</evidence>
<evidence type="ECO:0000256" key="1">
    <source>
        <dbReference type="ARBA" id="ARBA00004651"/>
    </source>
</evidence>
<dbReference type="GO" id="GO:0022857">
    <property type="term" value="F:transmembrane transporter activity"/>
    <property type="evidence" value="ECO:0007669"/>
    <property type="project" value="InterPro"/>
</dbReference>
<evidence type="ECO:0000256" key="8">
    <source>
        <dbReference type="SAM" id="MobiDB-lite"/>
    </source>
</evidence>
<dbReference type="AlphaFoldDB" id="A7KH09"/>
<dbReference type="CDD" id="cd17321">
    <property type="entry name" value="MFS_MMR_MDR_like"/>
    <property type="match status" value="1"/>
</dbReference>
<evidence type="ECO:0000256" key="6">
    <source>
        <dbReference type="ARBA" id="ARBA00023136"/>
    </source>
</evidence>
<evidence type="ECO:0000256" key="3">
    <source>
        <dbReference type="ARBA" id="ARBA00022475"/>
    </source>
</evidence>
<feature type="transmembrane region" description="Helical" evidence="9">
    <location>
        <begin position="262"/>
        <end position="283"/>
    </location>
</feature>
<feature type="transmembrane region" description="Helical" evidence="9">
    <location>
        <begin position="47"/>
        <end position="66"/>
    </location>
</feature>
<comment type="subcellular location">
    <subcellularLocation>
        <location evidence="1">Cell membrane</location>
        <topology evidence="1">Multi-pass membrane protein</topology>
    </subcellularLocation>
</comment>
<keyword evidence="4 9" id="KW-0812">Transmembrane</keyword>
<evidence type="ECO:0000313" key="11">
    <source>
        <dbReference type="EMBL" id="ABS50468.1"/>
    </source>
</evidence>
<dbReference type="InterPro" id="IPR036259">
    <property type="entry name" value="MFS_trans_sf"/>
</dbReference>
<feature type="transmembrane region" description="Helical" evidence="9">
    <location>
        <begin position="194"/>
        <end position="213"/>
    </location>
</feature>
<dbReference type="GO" id="GO:0005886">
    <property type="term" value="C:plasma membrane"/>
    <property type="evidence" value="ECO:0007669"/>
    <property type="project" value="UniProtKB-SubCell"/>
</dbReference>
<dbReference type="PANTHER" id="PTHR42718:SF42">
    <property type="entry name" value="EXPORT PROTEIN"/>
    <property type="match status" value="1"/>
</dbReference>
<dbReference type="NCBIfam" id="TIGR00711">
    <property type="entry name" value="efflux_EmrB"/>
    <property type="match status" value="1"/>
</dbReference>
<feature type="transmembrane region" description="Helical" evidence="9">
    <location>
        <begin position="225"/>
        <end position="242"/>
    </location>
</feature>
<reference evidence="11" key="1">
    <citation type="journal article" date="2007" name="J. Biol. Chem.">
        <title>Molecular basis for chloronium-mediated meroterpene cyclization: cloning, sequencing, and heterologous expression of the napyradiomycin biosynthetic gene cluster.</title>
        <authorList>
            <person name="Winter J.M."/>
            <person name="Moffitt M.C."/>
            <person name="Zazopoulos E."/>
            <person name="McAlpine J.B."/>
            <person name="Dorrestein P.C."/>
            <person name="Moore B.S."/>
        </authorList>
    </citation>
    <scope>NUCLEOTIDE SEQUENCE</scope>
    <source>
        <strain evidence="11">NRRL 18422</strain>
    </source>
</reference>
<feature type="transmembrane region" description="Helical" evidence="9">
    <location>
        <begin position="352"/>
        <end position="374"/>
    </location>
</feature>
<feature type="transmembrane region" description="Helical" evidence="9">
    <location>
        <begin position="75"/>
        <end position="93"/>
    </location>
</feature>
<dbReference type="PANTHER" id="PTHR42718">
    <property type="entry name" value="MAJOR FACILITATOR SUPERFAMILY MULTIDRUG TRANSPORTER MFSC"/>
    <property type="match status" value="1"/>
</dbReference>
<sequence length="535" mass="55272">MAVKNRWLALIGLTISVLVIGFDTTILNVALPTLAADTGASAGELQWIIDSYAVVYAAAMLPAGFLGDRFGRRKLLIVGLVIFLGGSIIGTLVDTPGALIGARTVMGLGAALIMPLTLSLIPTLFKGEEQTKAIAIITVGLSIGLPLGPLISGWLLDHFWWGSVFVINIPLVAIGILATVLLIPETKDPAAPKVDIISTVLGILGLGALVYGVIEAPAEGWGDPVILATITGGALMLVGLVLREKRQPRPMVDLELLRNPTFGWNTVFLILGMFVFMGLLFVLPQYLQVIQGNDAFGTGLRLMPLMAGMIVVAKIVPPLSLRFGTRPQVIAGLLIMAGAMFMGSATDANTGYGYAVVWMILVGLGTSLVMVPALDTALGVLPKGKEGTGSGLSTTLRQVGGAIGIALLGSVLNAVFTSKVDTSGVPAEAAETAEESVVAAQAVAAQLDVPQLAQSAESAFVSGMSVVLLICGIAGVLAAILAAFKLPHSKETRTADRPGDKTGDQSAQTGGKPEGEAEERPLTDALSDTAEGTGK</sequence>
<proteinExistence type="predicted"/>
<dbReference type="PRINTS" id="PR01036">
    <property type="entry name" value="TCRTETB"/>
</dbReference>
<evidence type="ECO:0000256" key="2">
    <source>
        <dbReference type="ARBA" id="ARBA00022448"/>
    </source>
</evidence>
<organism evidence="11">
    <name type="scientific">Streptomyces aculeolatus</name>
    <dbReference type="NCBI Taxonomy" id="270689"/>
    <lineage>
        <taxon>Bacteria</taxon>
        <taxon>Bacillati</taxon>
        <taxon>Actinomycetota</taxon>
        <taxon>Actinomycetes</taxon>
        <taxon>Kitasatosporales</taxon>
        <taxon>Streptomycetaceae</taxon>
        <taxon>Streptomyces</taxon>
    </lineage>
</organism>
<feature type="transmembrane region" description="Helical" evidence="9">
    <location>
        <begin position="160"/>
        <end position="182"/>
    </location>
</feature>
<feature type="region of interest" description="Disordered" evidence="8">
    <location>
        <begin position="491"/>
        <end position="535"/>
    </location>
</feature>
<feature type="transmembrane region" description="Helical" evidence="9">
    <location>
        <begin position="295"/>
        <end position="316"/>
    </location>
</feature>
<keyword evidence="6 9" id="KW-0472">Membrane</keyword>
<dbReference type="InterPro" id="IPR011701">
    <property type="entry name" value="MFS"/>
</dbReference>
<dbReference type="SUPFAM" id="SSF103473">
    <property type="entry name" value="MFS general substrate transporter"/>
    <property type="match status" value="1"/>
</dbReference>
<keyword evidence="2" id="KW-0813">Transport</keyword>
<evidence type="ECO:0000256" key="5">
    <source>
        <dbReference type="ARBA" id="ARBA00022989"/>
    </source>
</evidence>
<feature type="compositionally biased region" description="Basic and acidic residues" evidence="8">
    <location>
        <begin position="491"/>
        <end position="503"/>
    </location>
</feature>
<feature type="transmembrane region" description="Helical" evidence="9">
    <location>
        <begin position="133"/>
        <end position="154"/>
    </location>
</feature>
<feature type="domain" description="Major facilitator superfamily (MFS) profile" evidence="10">
    <location>
        <begin position="9"/>
        <end position="490"/>
    </location>
</feature>
<evidence type="ECO:0000256" key="7">
    <source>
        <dbReference type="ARBA" id="ARBA00023251"/>
    </source>
</evidence>
<feature type="transmembrane region" description="Helical" evidence="9">
    <location>
        <begin position="99"/>
        <end position="121"/>
    </location>
</feature>
<protein>
    <submittedName>
        <fullName evidence="11">NapR6</fullName>
    </submittedName>
</protein>
<dbReference type="GO" id="GO:0046677">
    <property type="term" value="P:response to antibiotic"/>
    <property type="evidence" value="ECO:0007669"/>
    <property type="project" value="UniProtKB-KW"/>
</dbReference>
<dbReference type="EMBL" id="EF397638">
    <property type="protein sequence ID" value="ABS50468.1"/>
    <property type="molecule type" value="Genomic_DNA"/>
</dbReference>
<feature type="transmembrane region" description="Helical" evidence="9">
    <location>
        <begin position="328"/>
        <end position="346"/>
    </location>
</feature>
<accession>A7KH09</accession>
<gene>
    <name evidence="11" type="primary">napR6</name>
</gene>
<evidence type="ECO:0000259" key="10">
    <source>
        <dbReference type="PROSITE" id="PS50850"/>
    </source>
</evidence>
<keyword evidence="5 9" id="KW-1133">Transmembrane helix</keyword>
<feature type="transmembrane region" description="Helical" evidence="9">
    <location>
        <begin position="395"/>
        <end position="416"/>
    </location>
</feature>
<dbReference type="InterPro" id="IPR020846">
    <property type="entry name" value="MFS_dom"/>
</dbReference>
<dbReference type="InterPro" id="IPR004638">
    <property type="entry name" value="EmrB-like"/>
</dbReference>
<feature type="transmembrane region" description="Helical" evidence="9">
    <location>
        <begin position="7"/>
        <end position="27"/>
    </location>
</feature>